<dbReference type="InterPro" id="IPR056924">
    <property type="entry name" value="SH3_Tf2-1"/>
</dbReference>
<dbReference type="GeneID" id="36620026"/>
<dbReference type="Pfam" id="PF24626">
    <property type="entry name" value="SH3_Tf2-1"/>
    <property type="match status" value="1"/>
</dbReference>
<name>A0A2T3ZR59_TRIHA</name>
<dbReference type="RefSeq" id="XP_024766966.1">
    <property type="nucleotide sequence ID" value="XM_024911467.1"/>
</dbReference>
<sequence length="97" mass="11465">NIKINRLSNKLNYKKVRPYKILKKISKVNYKLNLLKQLSKQGKPVHLIFYILLLKKTLINKNTKELIKNKIIIKGKKLKYKVNKIILLKIGKVTNKL</sequence>
<dbReference type="EMBL" id="KZ679792">
    <property type="protein sequence ID" value="PTB47289.1"/>
    <property type="molecule type" value="Genomic_DNA"/>
</dbReference>
<evidence type="ECO:0000259" key="1">
    <source>
        <dbReference type="Pfam" id="PF24626"/>
    </source>
</evidence>
<keyword evidence="3" id="KW-1185">Reference proteome</keyword>
<accession>A0A2T3ZR59</accession>
<proteinExistence type="predicted"/>
<feature type="domain" description="Tf2-1-like SH3-like" evidence="1">
    <location>
        <begin position="5"/>
        <end position="56"/>
    </location>
</feature>
<dbReference type="AlphaFoldDB" id="A0A2T3ZR59"/>
<dbReference type="Proteomes" id="UP000241690">
    <property type="component" value="Unassembled WGS sequence"/>
</dbReference>
<protein>
    <recommendedName>
        <fullName evidence="1">Tf2-1-like SH3-like domain-containing protein</fullName>
    </recommendedName>
</protein>
<evidence type="ECO:0000313" key="2">
    <source>
        <dbReference type="EMBL" id="PTB47289.1"/>
    </source>
</evidence>
<evidence type="ECO:0000313" key="3">
    <source>
        <dbReference type="Proteomes" id="UP000241690"/>
    </source>
</evidence>
<organism evidence="2 3">
    <name type="scientific">Trichoderma harzianum CBS 226.95</name>
    <dbReference type="NCBI Taxonomy" id="983964"/>
    <lineage>
        <taxon>Eukaryota</taxon>
        <taxon>Fungi</taxon>
        <taxon>Dikarya</taxon>
        <taxon>Ascomycota</taxon>
        <taxon>Pezizomycotina</taxon>
        <taxon>Sordariomycetes</taxon>
        <taxon>Hypocreomycetidae</taxon>
        <taxon>Hypocreales</taxon>
        <taxon>Hypocreaceae</taxon>
        <taxon>Trichoderma</taxon>
    </lineage>
</organism>
<gene>
    <name evidence="2" type="ORF">M431DRAFT_102639</name>
</gene>
<reference evidence="2 3" key="1">
    <citation type="submission" date="2016-07" db="EMBL/GenBank/DDBJ databases">
        <title>Multiple horizontal gene transfer events from other fungi enriched the ability of initially mycotrophic Trichoderma (Ascomycota) to feed on dead plant biomass.</title>
        <authorList>
            <consortium name="DOE Joint Genome Institute"/>
            <person name="Aerts A."/>
            <person name="Atanasova L."/>
            <person name="Chenthamara K."/>
            <person name="Zhang J."/>
            <person name="Grujic M."/>
            <person name="Henrissat B."/>
            <person name="Kuo A."/>
            <person name="Salamov A."/>
            <person name="Lipzen A."/>
            <person name="Labutti K."/>
            <person name="Barry K."/>
            <person name="Miao Y."/>
            <person name="Rahimi M.J."/>
            <person name="Shen Q."/>
            <person name="Grigoriev I.V."/>
            <person name="Kubicek C.P."/>
            <person name="Druzhinina I.S."/>
        </authorList>
    </citation>
    <scope>NUCLEOTIDE SEQUENCE [LARGE SCALE GENOMIC DNA]</scope>
    <source>
        <strain evidence="2 3">CBS 226.95</strain>
    </source>
</reference>
<feature type="non-terminal residue" evidence="2">
    <location>
        <position position="1"/>
    </location>
</feature>